<feature type="domain" description="DUF8091" evidence="1">
    <location>
        <begin position="22"/>
        <end position="172"/>
    </location>
</feature>
<evidence type="ECO:0000313" key="2">
    <source>
        <dbReference type="EMBL" id="KPU42298.1"/>
    </source>
</evidence>
<proteinExistence type="predicted"/>
<keyword evidence="3" id="KW-1185">Reference proteome</keyword>
<dbReference type="AlphaFoldDB" id="A0A0P8W3W4"/>
<accession>A0A0P8W3W4</accession>
<dbReference type="EMBL" id="LKET01000068">
    <property type="protein sequence ID" value="KPU42298.1"/>
    <property type="molecule type" value="Genomic_DNA"/>
</dbReference>
<evidence type="ECO:0000313" key="3">
    <source>
        <dbReference type="Proteomes" id="UP000050326"/>
    </source>
</evidence>
<dbReference type="RefSeq" id="WP_054877027.1">
    <property type="nucleotide sequence ID" value="NZ_LKET01000068.1"/>
</dbReference>
<comment type="caution">
    <text evidence="2">The sequence shown here is derived from an EMBL/GenBank/DDBJ whole genome shotgun (WGS) entry which is preliminary data.</text>
</comment>
<organism evidence="2 3">
    <name type="scientific">Oxobacter pfennigii</name>
    <dbReference type="NCBI Taxonomy" id="36849"/>
    <lineage>
        <taxon>Bacteria</taxon>
        <taxon>Bacillati</taxon>
        <taxon>Bacillota</taxon>
        <taxon>Clostridia</taxon>
        <taxon>Eubacteriales</taxon>
        <taxon>Clostridiaceae</taxon>
        <taxon>Oxobacter</taxon>
    </lineage>
</organism>
<dbReference type="InterPro" id="IPR058404">
    <property type="entry name" value="DUF8091"/>
</dbReference>
<reference evidence="2 3" key="1">
    <citation type="submission" date="2015-09" db="EMBL/GenBank/DDBJ databases">
        <title>Genome sequence of Oxobacter pfennigii DSM 3222.</title>
        <authorList>
            <person name="Poehlein A."/>
            <person name="Bengelsdorf F.R."/>
            <person name="Schiel-Bengelsdorf B."/>
            <person name="Duerre P."/>
            <person name="Daniel R."/>
        </authorList>
    </citation>
    <scope>NUCLEOTIDE SEQUENCE [LARGE SCALE GENOMIC DNA]</scope>
    <source>
        <strain evidence="2 3">DSM 3222</strain>
    </source>
</reference>
<dbReference type="Pfam" id="PF26351">
    <property type="entry name" value="DUF8091"/>
    <property type="match status" value="1"/>
</dbReference>
<gene>
    <name evidence="2" type="ORF">OXPF_40830</name>
</gene>
<dbReference type="Proteomes" id="UP000050326">
    <property type="component" value="Unassembled WGS sequence"/>
</dbReference>
<protein>
    <recommendedName>
        <fullName evidence="1">DUF8091 domain-containing protein</fullName>
    </recommendedName>
</protein>
<name>A0A0P8W3W4_9CLOT</name>
<dbReference type="STRING" id="36849.OXPF_40830"/>
<evidence type="ECO:0000259" key="1">
    <source>
        <dbReference type="Pfam" id="PF26351"/>
    </source>
</evidence>
<dbReference type="OrthoDB" id="9778820at2"/>
<sequence>MSDKLKEDLIMEVSSINIENEKSLHAGLKRWYSKAGDRFEVKVDGCIIDILRDDLLIEIQTKNFSAISNKLRKLVKNHKVRLIYPIPAKKYIVTIDEKKTVRRKSPKKGSIYDVFKELIRITDLIANENFEAEILLIEEEEIRVNDGKGSWRRKGISIDDRKLVNVRESIILCGKDNYKNLLPLDLGEPFTNKSLSKKLKISISNAQKMTYCLRKAGVLHILGKNGNELLFELD</sequence>